<protein>
    <submittedName>
        <fullName evidence="2">Uncharacterized protein</fullName>
    </submittedName>
</protein>
<dbReference type="AlphaFoldDB" id="A0A395MSH6"/>
<proteinExistence type="predicted"/>
<keyword evidence="3" id="KW-1185">Reference proteome</keyword>
<evidence type="ECO:0000313" key="2">
    <source>
        <dbReference type="EMBL" id="RFN50373.1"/>
    </source>
</evidence>
<evidence type="ECO:0000256" key="1">
    <source>
        <dbReference type="SAM" id="MobiDB-lite"/>
    </source>
</evidence>
<organism evidence="2 3">
    <name type="scientific">Fusarium flagelliforme</name>
    <dbReference type="NCBI Taxonomy" id="2675880"/>
    <lineage>
        <taxon>Eukaryota</taxon>
        <taxon>Fungi</taxon>
        <taxon>Dikarya</taxon>
        <taxon>Ascomycota</taxon>
        <taxon>Pezizomycotina</taxon>
        <taxon>Sordariomycetes</taxon>
        <taxon>Hypocreomycetidae</taxon>
        <taxon>Hypocreales</taxon>
        <taxon>Nectriaceae</taxon>
        <taxon>Fusarium</taxon>
        <taxon>Fusarium incarnatum-equiseti species complex</taxon>
    </lineage>
</organism>
<dbReference type="Proteomes" id="UP000265631">
    <property type="component" value="Unassembled WGS sequence"/>
</dbReference>
<reference evidence="2 3" key="1">
    <citation type="journal article" date="2018" name="PLoS Pathog.">
        <title>Evolution of structural diversity of trichothecenes, a family of toxins produced by plant pathogenic and entomopathogenic fungi.</title>
        <authorList>
            <person name="Proctor R.H."/>
            <person name="McCormick S.P."/>
            <person name="Kim H.S."/>
            <person name="Cardoza R.E."/>
            <person name="Stanley A.M."/>
            <person name="Lindo L."/>
            <person name="Kelly A."/>
            <person name="Brown D.W."/>
            <person name="Lee T."/>
            <person name="Vaughan M.M."/>
            <person name="Alexander N.J."/>
            <person name="Busman M."/>
            <person name="Gutierrez S."/>
        </authorList>
    </citation>
    <scope>NUCLEOTIDE SEQUENCE [LARGE SCALE GENOMIC DNA]</scope>
    <source>
        <strain evidence="2 3">NRRL 13405</strain>
    </source>
</reference>
<gene>
    <name evidence="2" type="ORF">FIE12Z_5344</name>
</gene>
<feature type="region of interest" description="Disordered" evidence="1">
    <location>
        <begin position="99"/>
        <end position="119"/>
    </location>
</feature>
<dbReference type="EMBL" id="PXXK01000140">
    <property type="protein sequence ID" value="RFN50373.1"/>
    <property type="molecule type" value="Genomic_DNA"/>
</dbReference>
<sequence>MASARRYVSSDEILRDLGLDRDYTIADPSRPTPPSRRSDPRWKQARARYTMAVWQSFSDRPVPERLYLQAYGQTQRTQLPVREKPREVLEEKLREVLQERPDELVTGQNTVETHPQAPE</sequence>
<accession>A0A395MSH6</accession>
<feature type="region of interest" description="Disordered" evidence="1">
    <location>
        <begin position="23"/>
        <end position="43"/>
    </location>
</feature>
<comment type="caution">
    <text evidence="2">The sequence shown here is derived from an EMBL/GenBank/DDBJ whole genome shotgun (WGS) entry which is preliminary data.</text>
</comment>
<name>A0A395MSH6_9HYPO</name>
<evidence type="ECO:0000313" key="3">
    <source>
        <dbReference type="Proteomes" id="UP000265631"/>
    </source>
</evidence>